<dbReference type="AlphaFoldDB" id="V9VWJ2"/>
<dbReference type="Proteomes" id="UP000018780">
    <property type="component" value="Chromosome"/>
</dbReference>
<evidence type="ECO:0000313" key="3">
    <source>
        <dbReference type="Proteomes" id="UP000018780"/>
    </source>
</evidence>
<dbReference type="GO" id="GO:0016740">
    <property type="term" value="F:transferase activity"/>
    <property type="evidence" value="ECO:0007669"/>
    <property type="project" value="UniProtKB-KW"/>
</dbReference>
<dbReference type="STRING" id="999552.METH_14420"/>
<feature type="domain" description="BioF2-like acetyltransferase" evidence="1">
    <location>
        <begin position="159"/>
        <end position="278"/>
    </location>
</feature>
<evidence type="ECO:0000313" key="2">
    <source>
        <dbReference type="EMBL" id="AHD01730.1"/>
    </source>
</evidence>
<dbReference type="InterPro" id="IPR016181">
    <property type="entry name" value="Acyl_CoA_acyltransferase"/>
</dbReference>
<dbReference type="SUPFAM" id="SSF55729">
    <property type="entry name" value="Acyl-CoA N-acyltransferases (Nat)"/>
    <property type="match status" value="1"/>
</dbReference>
<dbReference type="EMBL" id="CP006773">
    <property type="protein sequence ID" value="AHD01730.1"/>
    <property type="molecule type" value="Genomic_DNA"/>
</dbReference>
<dbReference type="Pfam" id="PF13480">
    <property type="entry name" value="Acetyltransf_6"/>
    <property type="match status" value="1"/>
</dbReference>
<organism evidence="2 3">
    <name type="scientific">Leisingera methylohalidivorans DSM 14336</name>
    <dbReference type="NCBI Taxonomy" id="999552"/>
    <lineage>
        <taxon>Bacteria</taxon>
        <taxon>Pseudomonadati</taxon>
        <taxon>Pseudomonadota</taxon>
        <taxon>Alphaproteobacteria</taxon>
        <taxon>Rhodobacterales</taxon>
        <taxon>Roseobacteraceae</taxon>
        <taxon>Leisingera</taxon>
    </lineage>
</organism>
<protein>
    <submittedName>
        <fullName evidence="2">GNAT family acetyltransferase</fullName>
    </submittedName>
</protein>
<dbReference type="InterPro" id="IPR038740">
    <property type="entry name" value="BioF2-like_GNAT_dom"/>
</dbReference>
<dbReference type="Gene3D" id="3.40.630.30">
    <property type="match status" value="1"/>
</dbReference>
<dbReference type="PATRIC" id="fig|999552.6.peg.2886"/>
<dbReference type="KEGG" id="lmd:METH_14420"/>
<gene>
    <name evidence="2" type="ORF">METH_14420</name>
</gene>
<accession>V9VWJ2</accession>
<reference evidence="2 3" key="1">
    <citation type="submission" date="2013-09" db="EMBL/GenBank/DDBJ databases">
        <authorList>
            <consortium name="DOE Joint Genome Institute"/>
            <person name="Klenk H.-P."/>
            <person name="Huntemann M."/>
            <person name="Han J."/>
            <person name="Chen A."/>
            <person name="Kyrpides N."/>
            <person name="Mavromatis K."/>
            <person name="Markowitz V."/>
            <person name="Palaniappan K."/>
            <person name="Ivanova N."/>
            <person name="Schaumberg A."/>
            <person name="Pati A."/>
            <person name="Liolios K."/>
            <person name="Nordberg H.P."/>
            <person name="Cantor M.N."/>
            <person name="Hua S.X."/>
            <person name="Woyke T."/>
        </authorList>
    </citation>
    <scope>NUCLEOTIDE SEQUENCE [LARGE SCALE GENOMIC DNA]</scope>
    <source>
        <strain evidence="2 3">DSM 14336</strain>
    </source>
</reference>
<sequence>MEVQRYAAEDACQWDDFLKASKNGTFLFQRGFMDYHADRFQDHSLMIHEDGKLLAVMPANADSSVLNSHGGLTYGGVVSGAKMSAERMLAVFDALGVYLRAAGFTGVNYKAVPYIYHSQPADEDIYALFRHGAQAVRTDVSATIAVPRRLPFGSGKKDGLRKARKAGLEIRESTDWSACWTLLTQVLDDRHNARPVHSEAEIRLLAARFPDQIRMFGSFDNDRMIAAVVVFDCGRTVHVQYIAASEQGRLKGGVDLIVHHLLDTVFTGSAWLDFGISTTDQGRILNTGLAKQKEMFGARSTVYQQYRWQLT</sequence>
<evidence type="ECO:0000259" key="1">
    <source>
        <dbReference type="Pfam" id="PF13480"/>
    </source>
</evidence>
<dbReference type="HOGENOM" id="CLU_073603_0_0_5"/>
<keyword evidence="2" id="KW-0808">Transferase</keyword>
<keyword evidence="3" id="KW-1185">Reference proteome</keyword>
<proteinExistence type="predicted"/>
<name>V9VWJ2_9RHOB</name>